<evidence type="ECO:0000313" key="2">
    <source>
        <dbReference type="Proteomes" id="UP000034448"/>
    </source>
</evidence>
<gene>
    <name evidence="1" type="ORF">US28_C0014G0028</name>
</gene>
<name>A0A0G0FP48_9BACT</name>
<sequence length="193" mass="21390">MLEKILDSGQHLKKAFLPVTTSLGLLVLGCVPMENRPTSKVPQGKPAEVPSKVVDTFSSVWIDVNNDKEPDAQIVVIGVPNRITASDKAPYDIDIGFSPGTALETCFRKRDLESVAQRICDEAGKFRDLYQQKGRDSKGNLIYLTVAEQVYFNLTQPDPTKLTYTFIRCENPPDQKRGAPVGPARFGTFQCNE</sequence>
<dbReference type="AlphaFoldDB" id="A0A0G0FP48"/>
<reference evidence="1 2" key="1">
    <citation type="journal article" date="2015" name="Nature">
        <title>rRNA introns, odd ribosomes, and small enigmatic genomes across a large radiation of phyla.</title>
        <authorList>
            <person name="Brown C.T."/>
            <person name="Hug L.A."/>
            <person name="Thomas B.C."/>
            <person name="Sharon I."/>
            <person name="Castelle C.J."/>
            <person name="Singh A."/>
            <person name="Wilkins M.J."/>
            <person name="Williams K.H."/>
            <person name="Banfield J.F."/>
        </authorList>
    </citation>
    <scope>NUCLEOTIDE SEQUENCE [LARGE SCALE GENOMIC DNA]</scope>
</reference>
<dbReference type="Proteomes" id="UP000034448">
    <property type="component" value="Unassembled WGS sequence"/>
</dbReference>
<proteinExistence type="predicted"/>
<protein>
    <recommendedName>
        <fullName evidence="3">Lipoprotein</fullName>
    </recommendedName>
</protein>
<comment type="caution">
    <text evidence="1">The sequence shown here is derived from an EMBL/GenBank/DDBJ whole genome shotgun (WGS) entry which is preliminary data.</text>
</comment>
<organism evidence="1 2">
    <name type="scientific">Candidatus Daviesbacteria bacterium GW2011_GWA1_36_8</name>
    <dbReference type="NCBI Taxonomy" id="1618417"/>
    <lineage>
        <taxon>Bacteria</taxon>
        <taxon>Candidatus Daviesiibacteriota</taxon>
    </lineage>
</organism>
<evidence type="ECO:0008006" key="3">
    <source>
        <dbReference type="Google" id="ProtNLM"/>
    </source>
</evidence>
<dbReference type="EMBL" id="LBSJ01000014">
    <property type="protein sequence ID" value="KKQ15585.1"/>
    <property type="molecule type" value="Genomic_DNA"/>
</dbReference>
<evidence type="ECO:0000313" key="1">
    <source>
        <dbReference type="EMBL" id="KKQ15585.1"/>
    </source>
</evidence>
<accession>A0A0G0FP48</accession>
<dbReference type="PROSITE" id="PS51257">
    <property type="entry name" value="PROKAR_LIPOPROTEIN"/>
    <property type="match status" value="1"/>
</dbReference>